<organism evidence="3">
    <name type="scientific">Micromonas pusilla (strain CCMP1545)</name>
    <name type="common">Picoplanktonic green alga</name>
    <dbReference type="NCBI Taxonomy" id="564608"/>
    <lineage>
        <taxon>Eukaryota</taxon>
        <taxon>Viridiplantae</taxon>
        <taxon>Chlorophyta</taxon>
        <taxon>Mamiellophyceae</taxon>
        <taxon>Mamiellales</taxon>
        <taxon>Mamiellaceae</taxon>
        <taxon>Micromonas</taxon>
    </lineage>
</organism>
<dbReference type="Gene3D" id="3.20.20.140">
    <property type="entry name" value="Metal-dependent hydrolases"/>
    <property type="match status" value="1"/>
</dbReference>
<dbReference type="eggNOG" id="ENOG502R7JU">
    <property type="taxonomic scope" value="Eukaryota"/>
</dbReference>
<dbReference type="Pfam" id="PF07969">
    <property type="entry name" value="Amidohydro_3"/>
    <property type="match status" value="1"/>
</dbReference>
<dbReference type="Proteomes" id="UP000001876">
    <property type="component" value="Unassembled WGS sequence"/>
</dbReference>
<dbReference type="InterPro" id="IPR032466">
    <property type="entry name" value="Metal_Hydrolase"/>
</dbReference>
<dbReference type="Gene3D" id="2.30.40.10">
    <property type="entry name" value="Urease, subunit C, domain 1"/>
    <property type="match status" value="1"/>
</dbReference>
<dbReference type="InterPro" id="IPR052349">
    <property type="entry name" value="Metallo-hydrolase_Enzymes"/>
</dbReference>
<sequence>MSIPSAPWSSWLPNVPSGSDFVLRNAHVPACCVHGAGDLAIDHDGLSFVDIEIRTGKVSSVTPASSSSSISSSTLPQVDVDGGMVFPTFVDLHTHIDKGHTCERSRNQSGSLAGADDSCAKDERHWTKEDVYTRMEFSLKCAYAHGTSAIRTHLMSNATQGALVWPVFKELREKWKGRIELQGVALTILRFFRDETEAAKLADLVKKNGGILGAAVSCTDRGGYADDVYTTCLDDMDALLDTVFRLAKERDLDLDFHVDENGNEASKGLLHIARASARNAFTGRVVCGHCCSLAAQSPGELHKICLEAKKANITVVSLPIVNQWLQNRDVRGISTPTRRGVTTMKELDDAGVSVCLASDNTRDQFYGYGDLDMLEIFGQGCKIGHLDRPISHWPLSVTSRPANVMGLGDAHGRVVVGGVANLVVFRGRRYSEILSRPQHDRLVLRDGRPLPCGVPDYRELDDMCANGMVGSGGVKRGRGGA</sequence>
<dbReference type="PANTHER" id="PTHR32027:SF0">
    <property type="entry name" value="CYTOSINE DEAMINASE"/>
    <property type="match status" value="1"/>
</dbReference>
<feature type="domain" description="Amidohydrolase 3" evidence="1">
    <location>
        <begin position="226"/>
        <end position="449"/>
    </location>
</feature>
<evidence type="ECO:0000313" key="3">
    <source>
        <dbReference type="Proteomes" id="UP000001876"/>
    </source>
</evidence>
<dbReference type="RefSeq" id="XP_003058905.1">
    <property type="nucleotide sequence ID" value="XM_003058859.1"/>
</dbReference>
<dbReference type="OrthoDB" id="10266980at2759"/>
<keyword evidence="2" id="KW-0378">Hydrolase</keyword>
<dbReference type="GeneID" id="9684344"/>
<dbReference type="EMBL" id="GG663739">
    <property type="protein sequence ID" value="EEH57360.1"/>
    <property type="molecule type" value="Genomic_DNA"/>
</dbReference>
<reference evidence="2 3" key="1">
    <citation type="journal article" date="2009" name="Science">
        <title>Green evolution and dynamic adaptations revealed by genomes of the marine picoeukaryotes Micromonas.</title>
        <authorList>
            <person name="Worden A.Z."/>
            <person name="Lee J.H."/>
            <person name="Mock T."/>
            <person name="Rouze P."/>
            <person name="Simmons M.P."/>
            <person name="Aerts A.L."/>
            <person name="Allen A.E."/>
            <person name="Cuvelier M.L."/>
            <person name="Derelle E."/>
            <person name="Everett M.V."/>
            <person name="Foulon E."/>
            <person name="Grimwood J."/>
            <person name="Gundlach H."/>
            <person name="Henrissat B."/>
            <person name="Napoli C."/>
            <person name="McDonald S.M."/>
            <person name="Parker M.S."/>
            <person name="Rombauts S."/>
            <person name="Salamov A."/>
            <person name="Von Dassow P."/>
            <person name="Badger J.H."/>
            <person name="Coutinho P.M."/>
            <person name="Demir E."/>
            <person name="Dubchak I."/>
            <person name="Gentemann C."/>
            <person name="Eikrem W."/>
            <person name="Gready J.E."/>
            <person name="John U."/>
            <person name="Lanier W."/>
            <person name="Lindquist E.A."/>
            <person name="Lucas S."/>
            <person name="Mayer K.F."/>
            <person name="Moreau H."/>
            <person name="Not F."/>
            <person name="Otillar R."/>
            <person name="Panaud O."/>
            <person name="Pangilinan J."/>
            <person name="Paulsen I."/>
            <person name="Piegu B."/>
            <person name="Poliakov A."/>
            <person name="Robbens S."/>
            <person name="Schmutz J."/>
            <person name="Toulza E."/>
            <person name="Wyss T."/>
            <person name="Zelensky A."/>
            <person name="Zhou K."/>
            <person name="Armbrust E.V."/>
            <person name="Bhattacharya D."/>
            <person name="Goodenough U.W."/>
            <person name="Van de Peer Y."/>
            <person name="Grigoriev I.V."/>
        </authorList>
    </citation>
    <scope>NUCLEOTIDE SEQUENCE [LARGE SCALE GENOMIC DNA]</scope>
    <source>
        <strain evidence="2 3">CCMP1545</strain>
    </source>
</reference>
<proteinExistence type="predicted"/>
<keyword evidence="3" id="KW-1185">Reference proteome</keyword>
<dbReference type="AlphaFoldDB" id="C1MRN5"/>
<gene>
    <name evidence="2" type="ORF">MICPUCDRAFT_58167</name>
</gene>
<evidence type="ECO:0000259" key="1">
    <source>
        <dbReference type="Pfam" id="PF07969"/>
    </source>
</evidence>
<dbReference type="PANTHER" id="PTHR32027">
    <property type="entry name" value="CYTOSINE DEAMINASE"/>
    <property type="match status" value="1"/>
</dbReference>
<dbReference type="GO" id="GO:0006209">
    <property type="term" value="P:cytosine catabolic process"/>
    <property type="evidence" value="ECO:0007669"/>
    <property type="project" value="TreeGrafter"/>
</dbReference>
<protein>
    <submittedName>
        <fullName evidence="2">Cytosine deaminase/metal dependent hydrolase</fullName>
    </submittedName>
</protein>
<evidence type="ECO:0000313" key="2">
    <source>
        <dbReference type="EMBL" id="EEH57360.1"/>
    </source>
</evidence>
<accession>C1MRN5</accession>
<dbReference type="GO" id="GO:0004131">
    <property type="term" value="F:cytosine deaminase activity"/>
    <property type="evidence" value="ECO:0007669"/>
    <property type="project" value="TreeGrafter"/>
</dbReference>
<dbReference type="InterPro" id="IPR013108">
    <property type="entry name" value="Amidohydro_3"/>
</dbReference>
<name>C1MRN5_MICPC</name>
<dbReference type="NCBIfam" id="NF005759">
    <property type="entry name" value="PRK07583.1"/>
    <property type="match status" value="1"/>
</dbReference>
<dbReference type="GO" id="GO:0035888">
    <property type="term" value="F:isoguanine deaminase activity"/>
    <property type="evidence" value="ECO:0007669"/>
    <property type="project" value="TreeGrafter"/>
</dbReference>
<dbReference type="KEGG" id="mpp:MICPUCDRAFT_58167"/>
<dbReference type="OMA" id="AYGDHDM"/>
<dbReference type="InterPro" id="IPR011059">
    <property type="entry name" value="Metal-dep_hydrolase_composite"/>
</dbReference>
<dbReference type="SUPFAM" id="SSF51338">
    <property type="entry name" value="Composite domain of metallo-dependent hydrolases"/>
    <property type="match status" value="1"/>
</dbReference>
<dbReference type="SUPFAM" id="SSF51556">
    <property type="entry name" value="Metallo-dependent hydrolases"/>
    <property type="match status" value="1"/>
</dbReference>
<dbReference type="CDD" id="cd01293">
    <property type="entry name" value="Bact_CD"/>
    <property type="match status" value="1"/>
</dbReference>